<dbReference type="GO" id="GO:0002161">
    <property type="term" value="F:aminoacyl-tRNA deacylase activity"/>
    <property type="evidence" value="ECO:0007669"/>
    <property type="project" value="TreeGrafter"/>
</dbReference>
<name>A0A0F0LTX0_9MICO</name>
<dbReference type="EMBL" id="JYIY01000077">
    <property type="protein sequence ID" value="KJL35735.1"/>
    <property type="molecule type" value="Genomic_DNA"/>
</dbReference>
<feature type="domain" description="Alanyl-transfer RNA synthetases family profile" evidence="15">
    <location>
        <begin position="1"/>
        <end position="717"/>
    </location>
</feature>
<dbReference type="PRINTS" id="PR00980">
    <property type="entry name" value="TRNASYNTHALA"/>
</dbReference>
<dbReference type="SUPFAM" id="SSF55681">
    <property type="entry name" value="Class II aaRS and biotin synthetases"/>
    <property type="match status" value="1"/>
</dbReference>
<dbReference type="SUPFAM" id="SSF50447">
    <property type="entry name" value="Translation proteins"/>
    <property type="match status" value="1"/>
</dbReference>
<keyword evidence="8 13" id="KW-0694">RNA-binding</keyword>
<dbReference type="PANTHER" id="PTHR11777:SF9">
    <property type="entry name" value="ALANINE--TRNA LIGASE, CYTOPLASMIC"/>
    <property type="match status" value="1"/>
</dbReference>
<organism evidence="16 17">
    <name type="scientific">Microbacterium ginsengisoli</name>
    <dbReference type="NCBI Taxonomy" id="400772"/>
    <lineage>
        <taxon>Bacteria</taxon>
        <taxon>Bacillati</taxon>
        <taxon>Actinomycetota</taxon>
        <taxon>Actinomycetes</taxon>
        <taxon>Micrococcales</taxon>
        <taxon>Microbacteriaceae</taxon>
        <taxon>Microbacterium</taxon>
    </lineage>
</organism>
<evidence type="ECO:0000256" key="5">
    <source>
        <dbReference type="ARBA" id="ARBA00022741"/>
    </source>
</evidence>
<evidence type="ECO:0000256" key="1">
    <source>
        <dbReference type="ARBA" id="ARBA00008226"/>
    </source>
</evidence>
<dbReference type="Gene3D" id="3.30.54.20">
    <property type="match status" value="1"/>
</dbReference>
<feature type="binding site" evidence="13">
    <location>
        <position position="678"/>
    </location>
    <ligand>
        <name>Zn(2+)</name>
        <dbReference type="ChEBI" id="CHEBI:29105"/>
    </ligand>
</feature>
<evidence type="ECO:0000256" key="12">
    <source>
        <dbReference type="ARBA" id="ARBA00048300"/>
    </source>
</evidence>
<feature type="binding site" evidence="13">
    <location>
        <position position="571"/>
    </location>
    <ligand>
        <name>Zn(2+)</name>
        <dbReference type="ChEBI" id="CHEBI:29105"/>
    </ligand>
</feature>
<feature type="coiled-coil region" evidence="14">
    <location>
        <begin position="733"/>
        <end position="760"/>
    </location>
</feature>
<comment type="domain">
    <text evidence="13">Consists of three domains; the N-terminal catalytic domain, the editing domain and the C-terminal C-Ala domain. The editing domain removes incorrectly charged amino acids, while the C-Ala domain, along with tRNA(Ala), serves as a bridge to cooperatively bring together the editing and aminoacylation centers thus stimulating deacylation of misacylated tRNAs.</text>
</comment>
<evidence type="ECO:0000256" key="7">
    <source>
        <dbReference type="ARBA" id="ARBA00022840"/>
    </source>
</evidence>
<evidence type="ECO:0000256" key="9">
    <source>
        <dbReference type="ARBA" id="ARBA00022917"/>
    </source>
</evidence>
<dbReference type="FunFam" id="3.30.54.20:FF:000001">
    <property type="entry name" value="Alanine--tRNA ligase"/>
    <property type="match status" value="1"/>
</dbReference>
<dbReference type="InterPro" id="IPR023033">
    <property type="entry name" value="Ala_tRNA_ligase_euk/bac"/>
</dbReference>
<keyword evidence="13" id="KW-0963">Cytoplasm</keyword>
<dbReference type="Gene3D" id="3.30.980.10">
    <property type="entry name" value="Threonyl-trna Synthetase, Chain A, domain 2"/>
    <property type="match status" value="1"/>
</dbReference>
<evidence type="ECO:0000313" key="16">
    <source>
        <dbReference type="EMBL" id="KJL35735.1"/>
    </source>
</evidence>
<evidence type="ECO:0000256" key="14">
    <source>
        <dbReference type="SAM" id="Coils"/>
    </source>
</evidence>
<keyword evidence="2 13" id="KW-0820">tRNA-binding</keyword>
<dbReference type="GO" id="GO:0005524">
    <property type="term" value="F:ATP binding"/>
    <property type="evidence" value="ECO:0007669"/>
    <property type="project" value="UniProtKB-UniRule"/>
</dbReference>
<dbReference type="InterPro" id="IPR002318">
    <property type="entry name" value="Ala-tRNA-lgiase_IIc"/>
</dbReference>
<dbReference type="RefSeq" id="WP_045248078.1">
    <property type="nucleotide sequence ID" value="NZ_JYIY01000077.1"/>
</dbReference>
<sequence length="886" mass="94908">MKTAEIAQRYLDYFERNGHTIVPSASLVSDDPSILFTIAGMVPFIPYLNGTVPPPYPRAADVQKCIRTNDIEEVGKTARHGTFFQMLGNWSFGDYFKEGAIGYAWELLTSSEADGGLGFDERDLWVTVYEDDDEAASLWKKIAGLPEARIQRFGAEDNYWSTGQPGPAGPCSEIYFDRGPKYGRDGGPAVDDSRFTEIWNLVFMQYAITNVRSKTEFDVVGELPKKNIDTGMGLERVAFIKQGVDNMYETDQVRPVLDRAVALSGRPYGAVHEDDVRYRVIADHIRSSLMLLSDGVTPSNEGRGYILRRLMRRSIRAMRLLGVDAPTFPELFSASRDAMKSAYPVVDEDWARISQYAFAEEETFLRTLASGSTILDLAVTQTKDAGGTELAGSEAFLLHDTYGFPIDLTLEIAEEAGITVDRDGFDTLMREQKARAKADAKSRKRALADVSVYGDFRAKGETVFTGYTDLETESSVLGILVDGVPTDRATEGQIAEVILRETALYAESGGQVADKGVIVGPGYELEVLDVQKPVPGLVSHTVEVTRGDVGLGAPATSVVDRANRRAARQAHSATHLVHAALRDTLGKTATQAGSLNRAGYMRFDFSWSQALSAETRTEIEEIANNAIYDNLEVTTRVLPLADAKELGAMALFGEKYGETVRMVDIGGPWSRELCAGTHVATSAEIGLISLVSESSVGASNRRVEALVGHDAFRELAAERALVAELSANLKAPRDQLVARIAELGANLKAAEKKIAAFEAGKLAERAPELAASATTTGPFRVVSAAIGAVGSADDLRTVALAVRDRLGDEPAVIVLGAVAGDRPVVIAATTARAREAGAKAGVLAKTAAGVLGGGGGGRDDVAQGGGTDAALLPDALSAAVRALEVA</sequence>
<dbReference type="InterPro" id="IPR018163">
    <property type="entry name" value="Thr/Ala-tRNA-synth_IIc_edit"/>
</dbReference>
<keyword evidence="14" id="KW-0175">Coiled coil</keyword>
<dbReference type="CDD" id="cd00673">
    <property type="entry name" value="AlaRS_core"/>
    <property type="match status" value="1"/>
</dbReference>
<dbReference type="InterPro" id="IPR018165">
    <property type="entry name" value="Ala-tRNA-synth_IIc_core"/>
</dbReference>
<comment type="caution">
    <text evidence="16">The sequence shown here is derived from an EMBL/GenBank/DDBJ whole genome shotgun (WGS) entry which is preliminary data.</text>
</comment>
<protein>
    <recommendedName>
        <fullName evidence="13">Alanine--tRNA ligase</fullName>
        <ecNumber evidence="13">6.1.1.7</ecNumber>
    </recommendedName>
    <alternativeName>
        <fullName evidence="13">Alanyl-tRNA synthetase</fullName>
        <shortName evidence="13">AlaRS</shortName>
    </alternativeName>
</protein>
<dbReference type="NCBIfam" id="TIGR00344">
    <property type="entry name" value="alaS"/>
    <property type="match status" value="1"/>
</dbReference>
<dbReference type="InterPro" id="IPR050058">
    <property type="entry name" value="Ala-tRNA_ligase"/>
</dbReference>
<dbReference type="GO" id="GO:0006419">
    <property type="term" value="P:alanyl-tRNA aminoacylation"/>
    <property type="evidence" value="ECO:0007669"/>
    <property type="project" value="UniProtKB-UniRule"/>
</dbReference>
<dbReference type="SUPFAM" id="SSF55186">
    <property type="entry name" value="ThrRS/AlaRS common domain"/>
    <property type="match status" value="1"/>
</dbReference>
<gene>
    <name evidence="13 16" type="primary">alaS</name>
    <name evidence="16" type="ORF">RR49_02168</name>
</gene>
<comment type="subcellular location">
    <subcellularLocation>
        <location evidence="13">Cytoplasm</location>
    </subcellularLocation>
</comment>
<dbReference type="GO" id="GO:0008270">
    <property type="term" value="F:zinc ion binding"/>
    <property type="evidence" value="ECO:0007669"/>
    <property type="project" value="UniProtKB-UniRule"/>
</dbReference>
<dbReference type="Pfam" id="PF07973">
    <property type="entry name" value="tRNA_SAD"/>
    <property type="match status" value="1"/>
</dbReference>
<dbReference type="InterPro" id="IPR018162">
    <property type="entry name" value="Ala-tRNA-ligase_IIc_anticod-bd"/>
</dbReference>
<dbReference type="InterPro" id="IPR045864">
    <property type="entry name" value="aa-tRNA-synth_II/BPL/LPL"/>
</dbReference>
<dbReference type="FunFam" id="3.30.980.10:FF:000004">
    <property type="entry name" value="Alanine--tRNA ligase, cytoplasmic"/>
    <property type="match status" value="1"/>
</dbReference>
<dbReference type="Pfam" id="PF01411">
    <property type="entry name" value="tRNA-synt_2c"/>
    <property type="match status" value="1"/>
</dbReference>
<evidence type="ECO:0000256" key="10">
    <source>
        <dbReference type="ARBA" id="ARBA00023146"/>
    </source>
</evidence>
<dbReference type="HAMAP" id="MF_00036_B">
    <property type="entry name" value="Ala_tRNA_synth_B"/>
    <property type="match status" value="1"/>
</dbReference>
<keyword evidence="3 13" id="KW-0436">Ligase</keyword>
<evidence type="ECO:0000256" key="13">
    <source>
        <dbReference type="HAMAP-Rule" id="MF_00036"/>
    </source>
</evidence>
<dbReference type="GO" id="GO:0004813">
    <property type="term" value="F:alanine-tRNA ligase activity"/>
    <property type="evidence" value="ECO:0007669"/>
    <property type="project" value="UniProtKB-UniRule"/>
</dbReference>
<dbReference type="InterPro" id="IPR012947">
    <property type="entry name" value="tRNA_SAD"/>
</dbReference>
<comment type="catalytic activity">
    <reaction evidence="12 13">
        <text>tRNA(Ala) + L-alanine + ATP = L-alanyl-tRNA(Ala) + AMP + diphosphate</text>
        <dbReference type="Rhea" id="RHEA:12540"/>
        <dbReference type="Rhea" id="RHEA-COMP:9657"/>
        <dbReference type="Rhea" id="RHEA-COMP:9923"/>
        <dbReference type="ChEBI" id="CHEBI:30616"/>
        <dbReference type="ChEBI" id="CHEBI:33019"/>
        <dbReference type="ChEBI" id="CHEBI:57972"/>
        <dbReference type="ChEBI" id="CHEBI:78442"/>
        <dbReference type="ChEBI" id="CHEBI:78497"/>
        <dbReference type="ChEBI" id="CHEBI:456215"/>
        <dbReference type="EC" id="6.1.1.7"/>
    </reaction>
</comment>
<evidence type="ECO:0000256" key="8">
    <source>
        <dbReference type="ARBA" id="ARBA00022884"/>
    </source>
</evidence>
<feature type="binding site" evidence="13">
    <location>
        <position position="674"/>
    </location>
    <ligand>
        <name>Zn(2+)</name>
        <dbReference type="ChEBI" id="CHEBI:29105"/>
    </ligand>
</feature>
<comment type="similarity">
    <text evidence="1 13">Belongs to the class-II aminoacyl-tRNA synthetase family.</text>
</comment>
<evidence type="ECO:0000256" key="4">
    <source>
        <dbReference type="ARBA" id="ARBA00022723"/>
    </source>
</evidence>
<dbReference type="GO" id="GO:0000049">
    <property type="term" value="F:tRNA binding"/>
    <property type="evidence" value="ECO:0007669"/>
    <property type="project" value="UniProtKB-KW"/>
</dbReference>
<dbReference type="GO" id="GO:0005829">
    <property type="term" value="C:cytosol"/>
    <property type="evidence" value="ECO:0007669"/>
    <property type="project" value="TreeGrafter"/>
</dbReference>
<dbReference type="Pfam" id="PF02272">
    <property type="entry name" value="DHHA1"/>
    <property type="match status" value="1"/>
</dbReference>
<dbReference type="AlphaFoldDB" id="A0A0F0LTX0"/>
<comment type="function">
    <text evidence="11 13">Catalyzes the attachment of alanine to tRNA(Ala) in a two-step reaction: alanine is first activated by ATP to form Ala-AMP and then transferred to the acceptor end of tRNA(Ala). Also edits incorrectly charged Ser-tRNA(Ala) and Gly-tRNA(Ala) via its editing domain.</text>
</comment>
<dbReference type="SUPFAM" id="SSF101353">
    <property type="entry name" value="Putative anticodon-binding domain of alanyl-tRNA synthetase (AlaRS)"/>
    <property type="match status" value="1"/>
</dbReference>
<dbReference type="SMART" id="SM00863">
    <property type="entry name" value="tRNA_SAD"/>
    <property type="match status" value="1"/>
</dbReference>
<dbReference type="InterPro" id="IPR009000">
    <property type="entry name" value="Transl_B-barrel_sf"/>
</dbReference>
<dbReference type="STRING" id="400772.RR49_02168"/>
<evidence type="ECO:0000256" key="3">
    <source>
        <dbReference type="ARBA" id="ARBA00022598"/>
    </source>
</evidence>
<keyword evidence="10 13" id="KW-0030">Aminoacyl-tRNA synthetase</keyword>
<evidence type="ECO:0000256" key="11">
    <source>
        <dbReference type="ARBA" id="ARBA00024779"/>
    </source>
</evidence>
<accession>A0A0F0LTX0</accession>
<dbReference type="FunFam" id="3.10.310.40:FF:000001">
    <property type="entry name" value="Alanine--tRNA ligase"/>
    <property type="match status" value="1"/>
</dbReference>
<evidence type="ECO:0000313" key="17">
    <source>
        <dbReference type="Proteomes" id="UP000033451"/>
    </source>
</evidence>
<dbReference type="Proteomes" id="UP000033451">
    <property type="component" value="Unassembled WGS sequence"/>
</dbReference>
<dbReference type="InterPro" id="IPR018164">
    <property type="entry name" value="Ala-tRNA-synth_IIc_N"/>
</dbReference>
<comment type="cofactor">
    <cofactor evidence="13">
        <name>Zn(2+)</name>
        <dbReference type="ChEBI" id="CHEBI:29105"/>
    </cofactor>
    <text evidence="13">Binds 1 zinc ion per subunit.</text>
</comment>
<dbReference type="OrthoDB" id="9803884at2"/>
<keyword evidence="6 13" id="KW-0862">Zinc</keyword>
<keyword evidence="4 13" id="KW-0479">Metal-binding</keyword>
<dbReference type="PATRIC" id="fig|400772.4.peg.2184"/>
<proteinExistence type="inferred from homology"/>
<dbReference type="PANTHER" id="PTHR11777">
    <property type="entry name" value="ALANYL-TRNA SYNTHETASE"/>
    <property type="match status" value="1"/>
</dbReference>
<keyword evidence="17" id="KW-1185">Reference proteome</keyword>
<dbReference type="InterPro" id="IPR003156">
    <property type="entry name" value="DHHA1_dom"/>
</dbReference>
<evidence type="ECO:0000259" key="15">
    <source>
        <dbReference type="PROSITE" id="PS50860"/>
    </source>
</evidence>
<evidence type="ECO:0000256" key="2">
    <source>
        <dbReference type="ARBA" id="ARBA00022555"/>
    </source>
</evidence>
<dbReference type="Gene3D" id="3.10.310.40">
    <property type="match status" value="1"/>
</dbReference>
<reference evidence="16 17" key="1">
    <citation type="submission" date="2015-02" db="EMBL/GenBank/DDBJ databases">
        <title>Draft genome sequences of ten Microbacterium spp. with emphasis on heavy metal contaminated environments.</title>
        <authorList>
            <person name="Corretto E."/>
        </authorList>
    </citation>
    <scope>NUCLEOTIDE SEQUENCE [LARGE SCALE GENOMIC DNA]</scope>
    <source>
        <strain evidence="16 17">DSM 18659</strain>
    </source>
</reference>
<dbReference type="Gene3D" id="2.40.30.130">
    <property type="match status" value="1"/>
</dbReference>
<dbReference type="PROSITE" id="PS50860">
    <property type="entry name" value="AA_TRNA_LIGASE_II_ALA"/>
    <property type="match status" value="1"/>
</dbReference>
<keyword evidence="9 13" id="KW-0648">Protein biosynthesis</keyword>
<dbReference type="FunFam" id="3.30.930.10:FF:000004">
    <property type="entry name" value="Alanine--tRNA ligase"/>
    <property type="match status" value="1"/>
</dbReference>
<evidence type="ECO:0000256" key="6">
    <source>
        <dbReference type="ARBA" id="ARBA00022833"/>
    </source>
</evidence>
<dbReference type="Gene3D" id="3.30.930.10">
    <property type="entry name" value="Bira Bifunctional Protein, Domain 2"/>
    <property type="match status" value="1"/>
</dbReference>
<keyword evidence="5 13" id="KW-0547">Nucleotide-binding</keyword>
<keyword evidence="7 13" id="KW-0067">ATP-binding</keyword>
<dbReference type="EC" id="6.1.1.7" evidence="13"/>
<feature type="binding site" evidence="13">
    <location>
        <position position="575"/>
    </location>
    <ligand>
        <name>Zn(2+)</name>
        <dbReference type="ChEBI" id="CHEBI:29105"/>
    </ligand>
</feature>